<dbReference type="GO" id="GO:0046872">
    <property type="term" value="F:metal ion binding"/>
    <property type="evidence" value="ECO:0007669"/>
    <property type="project" value="InterPro"/>
</dbReference>
<dbReference type="CDD" id="cd01045">
    <property type="entry name" value="Ferritin_like_AB"/>
    <property type="match status" value="1"/>
</dbReference>
<accession>A0A1B7LF57</accession>
<sequence>MHIMWYFRAKEIVEFGRRVEKNGLAFYRTVAEKTADAGVKEIFNYLAAEEEEHERIFAAMLPGLEDYNPPESYPGEYQDYVRVLVDEHVFSSDTDPVALAAKVNNALEALNLAIGFEKDSILFFYELRGLVPERERATVDKLIHEEQKHIRKLAQFKKELA</sequence>
<proteinExistence type="predicted"/>
<dbReference type="Gene3D" id="1.20.1260.10">
    <property type="match status" value="1"/>
</dbReference>
<dbReference type="SUPFAM" id="SSF47240">
    <property type="entry name" value="Ferritin-like"/>
    <property type="match status" value="1"/>
</dbReference>
<dbReference type="EMBL" id="LYVF01000137">
    <property type="protein sequence ID" value="OAT82267.1"/>
    <property type="molecule type" value="Genomic_DNA"/>
</dbReference>
<dbReference type="PANTHER" id="PTHR33531">
    <property type="entry name" value="RUBRERYTHRIN SUBFAMILY"/>
    <property type="match status" value="1"/>
</dbReference>
<evidence type="ECO:0000313" key="3">
    <source>
        <dbReference type="Proteomes" id="UP000078532"/>
    </source>
</evidence>
<gene>
    <name evidence="2" type="ORF">A6M21_08895</name>
</gene>
<organism evidence="2 3">
    <name type="scientific">Desulfotomaculum copahuensis</name>
    <dbReference type="NCBI Taxonomy" id="1838280"/>
    <lineage>
        <taxon>Bacteria</taxon>
        <taxon>Bacillati</taxon>
        <taxon>Bacillota</taxon>
        <taxon>Clostridia</taxon>
        <taxon>Eubacteriales</taxon>
        <taxon>Desulfotomaculaceae</taxon>
        <taxon>Desulfotomaculum</taxon>
    </lineage>
</organism>
<keyword evidence="3" id="KW-1185">Reference proteome</keyword>
<dbReference type="AlphaFoldDB" id="A0A1B7LF57"/>
<dbReference type="STRING" id="1838280.A6M21_08895"/>
<dbReference type="InterPro" id="IPR009078">
    <property type="entry name" value="Ferritin-like_SF"/>
</dbReference>
<evidence type="ECO:0000313" key="2">
    <source>
        <dbReference type="EMBL" id="OAT82267.1"/>
    </source>
</evidence>
<dbReference type="PANTHER" id="PTHR33531:SF7">
    <property type="entry name" value="HYPOTHETICAL MEMBRANE PROTEIN, CONSERVED"/>
    <property type="match status" value="1"/>
</dbReference>
<dbReference type="GO" id="GO:0016491">
    <property type="term" value="F:oxidoreductase activity"/>
    <property type="evidence" value="ECO:0007669"/>
    <property type="project" value="InterPro"/>
</dbReference>
<feature type="domain" description="Rubrerythrin diiron-binding" evidence="1">
    <location>
        <begin position="11"/>
        <end position="155"/>
    </location>
</feature>
<dbReference type="Pfam" id="PF02915">
    <property type="entry name" value="Rubrerythrin"/>
    <property type="match status" value="1"/>
</dbReference>
<dbReference type="InterPro" id="IPR003251">
    <property type="entry name" value="Rr_diiron-bd_dom"/>
</dbReference>
<protein>
    <recommendedName>
        <fullName evidence="1">Rubrerythrin diiron-binding domain-containing protein</fullName>
    </recommendedName>
</protein>
<comment type="caution">
    <text evidence="2">The sequence shown here is derived from an EMBL/GenBank/DDBJ whole genome shotgun (WGS) entry which is preliminary data.</text>
</comment>
<dbReference type="Proteomes" id="UP000078532">
    <property type="component" value="Unassembled WGS sequence"/>
</dbReference>
<reference evidence="2 3" key="1">
    <citation type="submission" date="2016-04" db="EMBL/GenBank/DDBJ databases">
        <authorList>
            <person name="Evans L.H."/>
            <person name="Alamgir A."/>
            <person name="Owens N."/>
            <person name="Weber N.D."/>
            <person name="Virtaneva K."/>
            <person name="Barbian K."/>
            <person name="Babar A."/>
            <person name="Rosenke K."/>
        </authorList>
    </citation>
    <scope>NUCLEOTIDE SEQUENCE [LARGE SCALE GENOMIC DNA]</scope>
    <source>
        <strain evidence="2 3">LMa1</strain>
    </source>
</reference>
<name>A0A1B7LF57_9FIRM</name>
<evidence type="ECO:0000259" key="1">
    <source>
        <dbReference type="Pfam" id="PF02915"/>
    </source>
</evidence>
<dbReference type="InterPro" id="IPR012347">
    <property type="entry name" value="Ferritin-like"/>
</dbReference>